<protein>
    <recommendedName>
        <fullName evidence="9">Thiamine-phosphate synthase</fullName>
        <shortName evidence="9">TP synthase</shortName>
        <shortName evidence="9">TPS</shortName>
        <ecNumber evidence="9">2.5.1.3</ecNumber>
    </recommendedName>
    <alternativeName>
        <fullName evidence="9">Thiamine-phosphate pyrophosphorylase</fullName>
        <shortName evidence="9">TMP pyrophosphorylase</shortName>
        <shortName evidence="9">TMP-PPase</shortName>
    </alternativeName>
</protein>
<evidence type="ECO:0000256" key="2">
    <source>
        <dbReference type="ARBA" id="ARBA00022679"/>
    </source>
</evidence>
<comment type="cofactor">
    <cofactor evidence="9">
        <name>Mg(2+)</name>
        <dbReference type="ChEBI" id="CHEBI:18420"/>
    </cofactor>
    <text evidence="9">Binds 1 Mg(2+) ion per subunit.</text>
</comment>
<feature type="binding site" evidence="9">
    <location>
        <position position="116"/>
    </location>
    <ligand>
        <name>Mg(2+)</name>
        <dbReference type="ChEBI" id="CHEBI:18420"/>
    </ligand>
</feature>
<comment type="function">
    <text evidence="9">Condenses 4-methyl-5-(beta-hydroxyethyl)thiazole monophosphate (THZ-P) and 2-methyl-4-amino-5-hydroxymethyl pyrimidine pyrophosphate (HMP-PP) to form thiamine monophosphate (TMP).</text>
</comment>
<dbReference type="GO" id="GO:0009228">
    <property type="term" value="P:thiamine biosynthetic process"/>
    <property type="evidence" value="ECO:0007669"/>
    <property type="project" value="UniProtKB-KW"/>
</dbReference>
<dbReference type="NCBIfam" id="TIGR00693">
    <property type="entry name" value="thiE"/>
    <property type="match status" value="1"/>
</dbReference>
<proteinExistence type="inferred from homology"/>
<feature type="domain" description="Thiamine phosphate synthase/TenI" evidence="12">
    <location>
        <begin position="59"/>
        <end position="239"/>
    </location>
</feature>
<dbReference type="UniPathway" id="UPA00060">
    <property type="reaction ID" value="UER00141"/>
</dbReference>
<dbReference type="GO" id="GO:0009229">
    <property type="term" value="P:thiamine diphosphate biosynthetic process"/>
    <property type="evidence" value="ECO:0007669"/>
    <property type="project" value="UniProtKB-UniRule"/>
</dbReference>
<evidence type="ECO:0000256" key="6">
    <source>
        <dbReference type="ARBA" id="ARBA00047334"/>
    </source>
</evidence>
<evidence type="ECO:0000256" key="5">
    <source>
        <dbReference type="ARBA" id="ARBA00022977"/>
    </source>
</evidence>
<dbReference type="InterPro" id="IPR013785">
    <property type="entry name" value="Aldolase_TIM"/>
</dbReference>
<evidence type="ECO:0000313" key="13">
    <source>
        <dbReference type="EMBL" id="RAI01155.1"/>
    </source>
</evidence>
<dbReference type="PANTHER" id="PTHR20857:SF15">
    <property type="entry name" value="THIAMINE-PHOSPHATE SYNTHASE"/>
    <property type="match status" value="1"/>
</dbReference>
<dbReference type="PANTHER" id="PTHR20857">
    <property type="entry name" value="THIAMINE-PHOSPHATE PYROPHOSPHORYLASE"/>
    <property type="match status" value="1"/>
</dbReference>
<dbReference type="InterPro" id="IPR034291">
    <property type="entry name" value="TMP_synthase"/>
</dbReference>
<dbReference type="EMBL" id="QHHQ01000003">
    <property type="protein sequence ID" value="RAI01155.1"/>
    <property type="molecule type" value="Genomic_DNA"/>
</dbReference>
<feature type="binding site" evidence="9">
    <location>
        <position position="135"/>
    </location>
    <ligand>
        <name>Mg(2+)</name>
        <dbReference type="ChEBI" id="CHEBI:18420"/>
    </ligand>
</feature>
<evidence type="ECO:0000256" key="10">
    <source>
        <dbReference type="RuleBase" id="RU003826"/>
    </source>
</evidence>
<evidence type="ECO:0000256" key="11">
    <source>
        <dbReference type="RuleBase" id="RU004253"/>
    </source>
</evidence>
<organism evidence="13 14">
    <name type="scientific">Acuticoccus sediminis</name>
    <dbReference type="NCBI Taxonomy" id="2184697"/>
    <lineage>
        <taxon>Bacteria</taxon>
        <taxon>Pseudomonadati</taxon>
        <taxon>Pseudomonadota</taxon>
        <taxon>Alphaproteobacteria</taxon>
        <taxon>Hyphomicrobiales</taxon>
        <taxon>Amorphaceae</taxon>
        <taxon>Acuticoccus</taxon>
    </lineage>
</organism>
<evidence type="ECO:0000256" key="8">
    <source>
        <dbReference type="ARBA" id="ARBA00047883"/>
    </source>
</evidence>
<dbReference type="HAMAP" id="MF_00097">
    <property type="entry name" value="TMP_synthase"/>
    <property type="match status" value="1"/>
</dbReference>
<evidence type="ECO:0000256" key="7">
    <source>
        <dbReference type="ARBA" id="ARBA00047851"/>
    </source>
</evidence>
<comment type="catalytic activity">
    <reaction evidence="7 9 10">
        <text>2-(2-carboxy-4-methylthiazol-5-yl)ethyl phosphate + 4-amino-2-methyl-5-(diphosphooxymethyl)pyrimidine + 2 H(+) = thiamine phosphate + CO2 + diphosphate</text>
        <dbReference type="Rhea" id="RHEA:47848"/>
        <dbReference type="ChEBI" id="CHEBI:15378"/>
        <dbReference type="ChEBI" id="CHEBI:16526"/>
        <dbReference type="ChEBI" id="CHEBI:33019"/>
        <dbReference type="ChEBI" id="CHEBI:37575"/>
        <dbReference type="ChEBI" id="CHEBI:57841"/>
        <dbReference type="ChEBI" id="CHEBI:62890"/>
        <dbReference type="EC" id="2.5.1.3"/>
    </reaction>
</comment>
<sequence>MLAAVAGLSLMNVSGEIVASSNPGPGSFAVALVDAIGTADAQEIAGRIRVAKPPLDPRLYLVLGPGEPDPLRLVRAATAGGVTLVQWRDKSGSTAEQVEAVRALVAASPVPVLVNDRADVARAAGAAGVHVGHGDLSAAEAREIVGPAAIVGLTIHSLDEAVAADNAPIDYASVGGVFETHSKVNPDPPIGIDGFRAIAGRLRQRRPALPIVAIAGITEERAEALAAAGADGIAVISAITSSGEPGRAAEALRQAFARGQARETAS</sequence>
<evidence type="ECO:0000256" key="3">
    <source>
        <dbReference type="ARBA" id="ARBA00022723"/>
    </source>
</evidence>
<dbReference type="SUPFAM" id="SSF51391">
    <property type="entry name" value="Thiamin phosphate synthase"/>
    <property type="match status" value="1"/>
</dbReference>
<feature type="binding site" evidence="9">
    <location>
        <begin position="236"/>
        <end position="237"/>
    </location>
    <ligand>
        <name>2-[(2R,5Z)-2-carboxy-4-methylthiazol-5(2H)-ylidene]ethyl phosphate</name>
        <dbReference type="ChEBI" id="CHEBI:62899"/>
    </ligand>
</feature>
<keyword evidence="3 9" id="KW-0479">Metal-binding</keyword>
<evidence type="ECO:0000256" key="4">
    <source>
        <dbReference type="ARBA" id="ARBA00022842"/>
    </source>
</evidence>
<dbReference type="InterPro" id="IPR022998">
    <property type="entry name" value="ThiamineP_synth_TenI"/>
</dbReference>
<feature type="binding site" evidence="9">
    <location>
        <position position="115"/>
    </location>
    <ligand>
        <name>4-amino-2-methyl-5-(diphosphooxymethyl)pyrimidine</name>
        <dbReference type="ChEBI" id="CHEBI:57841"/>
    </ligand>
</feature>
<name>A0A8B2NV22_9HYPH</name>
<dbReference type="GO" id="GO:0005737">
    <property type="term" value="C:cytoplasm"/>
    <property type="evidence" value="ECO:0007669"/>
    <property type="project" value="TreeGrafter"/>
</dbReference>
<dbReference type="Pfam" id="PF02581">
    <property type="entry name" value="TMP-TENI"/>
    <property type="match status" value="1"/>
</dbReference>
<gene>
    <name evidence="9 13" type="primary">thiE</name>
    <name evidence="13" type="ORF">DLJ53_14825</name>
</gene>
<comment type="similarity">
    <text evidence="9 10">Belongs to the thiamine-phosphate synthase family.</text>
</comment>
<comment type="caution">
    <text evidence="13">The sequence shown here is derived from an EMBL/GenBank/DDBJ whole genome shotgun (WGS) entry which is preliminary data.</text>
</comment>
<reference evidence="13 14" key="1">
    <citation type="submission" date="2018-05" db="EMBL/GenBank/DDBJ databases">
        <title>Acuticoccus sediminis sp. nov., isolated from deep-sea sediment of Indian Ocean.</title>
        <authorList>
            <person name="Liu X."/>
            <person name="Lai Q."/>
            <person name="Du Y."/>
            <person name="Sun F."/>
            <person name="Zhang X."/>
            <person name="Wang S."/>
            <person name="Shao Z."/>
        </authorList>
    </citation>
    <scope>NUCLEOTIDE SEQUENCE [LARGE SCALE GENOMIC DNA]</scope>
    <source>
        <strain evidence="13 14">PTG4-2</strain>
    </source>
</reference>
<evidence type="ECO:0000313" key="14">
    <source>
        <dbReference type="Proteomes" id="UP000249590"/>
    </source>
</evidence>
<keyword evidence="5 9" id="KW-0784">Thiamine biosynthesis</keyword>
<feature type="binding site" evidence="9">
    <location>
        <position position="183"/>
    </location>
    <ligand>
        <name>4-amino-2-methyl-5-(diphosphooxymethyl)pyrimidine</name>
        <dbReference type="ChEBI" id="CHEBI:57841"/>
    </ligand>
</feature>
<comment type="catalytic activity">
    <reaction evidence="6 9 10">
        <text>4-methyl-5-(2-phosphooxyethyl)-thiazole + 4-amino-2-methyl-5-(diphosphooxymethyl)pyrimidine + H(+) = thiamine phosphate + diphosphate</text>
        <dbReference type="Rhea" id="RHEA:22328"/>
        <dbReference type="ChEBI" id="CHEBI:15378"/>
        <dbReference type="ChEBI" id="CHEBI:33019"/>
        <dbReference type="ChEBI" id="CHEBI:37575"/>
        <dbReference type="ChEBI" id="CHEBI:57841"/>
        <dbReference type="ChEBI" id="CHEBI:58296"/>
        <dbReference type="EC" id="2.5.1.3"/>
    </reaction>
</comment>
<dbReference type="CDD" id="cd00564">
    <property type="entry name" value="TMP_TenI"/>
    <property type="match status" value="1"/>
</dbReference>
<keyword evidence="2 9" id="KW-0808">Transferase</keyword>
<dbReference type="GO" id="GO:0004789">
    <property type="term" value="F:thiamine-phosphate diphosphorylase activity"/>
    <property type="evidence" value="ECO:0007669"/>
    <property type="project" value="UniProtKB-UniRule"/>
</dbReference>
<dbReference type="EC" id="2.5.1.3" evidence="9"/>
<evidence type="ECO:0000259" key="12">
    <source>
        <dbReference type="Pfam" id="PF02581"/>
    </source>
</evidence>
<dbReference type="Gene3D" id="3.40.1190.20">
    <property type="match status" value="1"/>
</dbReference>
<comment type="catalytic activity">
    <reaction evidence="8 9 10">
        <text>2-[(2R,5Z)-2-carboxy-4-methylthiazol-5(2H)-ylidene]ethyl phosphate + 4-amino-2-methyl-5-(diphosphooxymethyl)pyrimidine + 2 H(+) = thiamine phosphate + CO2 + diphosphate</text>
        <dbReference type="Rhea" id="RHEA:47844"/>
        <dbReference type="ChEBI" id="CHEBI:15378"/>
        <dbReference type="ChEBI" id="CHEBI:16526"/>
        <dbReference type="ChEBI" id="CHEBI:33019"/>
        <dbReference type="ChEBI" id="CHEBI:37575"/>
        <dbReference type="ChEBI" id="CHEBI:57841"/>
        <dbReference type="ChEBI" id="CHEBI:62899"/>
        <dbReference type="EC" id="2.5.1.3"/>
    </reaction>
</comment>
<dbReference type="AlphaFoldDB" id="A0A8B2NV22"/>
<dbReference type="InterPro" id="IPR029056">
    <property type="entry name" value="Ribokinase-like"/>
</dbReference>
<dbReference type="InterPro" id="IPR036206">
    <property type="entry name" value="ThiamineP_synth_sf"/>
</dbReference>
<dbReference type="Proteomes" id="UP000249590">
    <property type="component" value="Unassembled WGS sequence"/>
</dbReference>
<feature type="binding site" evidence="9">
    <location>
        <begin position="180"/>
        <end position="182"/>
    </location>
    <ligand>
        <name>2-[(2R,5Z)-2-carboxy-4-methylthiazol-5(2H)-ylidene]ethyl phosphate</name>
        <dbReference type="ChEBI" id="CHEBI:62899"/>
    </ligand>
</feature>
<evidence type="ECO:0000256" key="1">
    <source>
        <dbReference type="ARBA" id="ARBA00005165"/>
    </source>
</evidence>
<evidence type="ECO:0000256" key="9">
    <source>
        <dbReference type="HAMAP-Rule" id="MF_00097"/>
    </source>
</evidence>
<accession>A0A8B2NV22</accession>
<feature type="binding site" evidence="9">
    <location>
        <position position="216"/>
    </location>
    <ligand>
        <name>2-[(2R,5Z)-2-carboxy-4-methylthiazol-5(2H)-ylidene]ethyl phosphate</name>
        <dbReference type="ChEBI" id="CHEBI:62899"/>
    </ligand>
</feature>
<dbReference type="Gene3D" id="3.20.20.70">
    <property type="entry name" value="Aldolase class I"/>
    <property type="match status" value="1"/>
</dbReference>
<keyword evidence="4 9" id="KW-0460">Magnesium</keyword>
<keyword evidence="14" id="KW-1185">Reference proteome</keyword>
<feature type="binding site" evidence="9">
    <location>
        <begin position="86"/>
        <end position="90"/>
    </location>
    <ligand>
        <name>4-amino-2-methyl-5-(diphosphooxymethyl)pyrimidine</name>
        <dbReference type="ChEBI" id="CHEBI:57841"/>
    </ligand>
</feature>
<comment type="pathway">
    <text evidence="1 9 11">Cofactor biosynthesis; thiamine diphosphate biosynthesis; thiamine phosphate from 4-amino-2-methyl-5-diphosphomethylpyrimidine and 4-methyl-5-(2-phosphoethyl)-thiazole: step 1/1.</text>
</comment>
<feature type="binding site" evidence="9">
    <location>
        <position position="154"/>
    </location>
    <ligand>
        <name>4-amino-2-methyl-5-(diphosphooxymethyl)pyrimidine</name>
        <dbReference type="ChEBI" id="CHEBI:57841"/>
    </ligand>
</feature>
<dbReference type="GO" id="GO:0000287">
    <property type="term" value="F:magnesium ion binding"/>
    <property type="evidence" value="ECO:0007669"/>
    <property type="project" value="UniProtKB-UniRule"/>
</dbReference>